<feature type="transmembrane region" description="Helical" evidence="7">
    <location>
        <begin position="72"/>
        <end position="91"/>
    </location>
</feature>
<feature type="transmembrane region" description="Helical" evidence="7">
    <location>
        <begin position="132"/>
        <end position="154"/>
    </location>
</feature>
<dbReference type="SUPFAM" id="SSF103473">
    <property type="entry name" value="MFS general substrate transporter"/>
    <property type="match status" value="1"/>
</dbReference>
<keyword evidence="5 7" id="KW-1133">Transmembrane helix</keyword>
<dbReference type="GO" id="GO:0012505">
    <property type="term" value="C:endomembrane system"/>
    <property type="evidence" value="ECO:0007669"/>
    <property type="project" value="UniProtKB-SubCell"/>
</dbReference>
<organism evidence="8">
    <name type="scientific">marine metagenome</name>
    <dbReference type="NCBI Taxonomy" id="408172"/>
    <lineage>
        <taxon>unclassified sequences</taxon>
        <taxon>metagenomes</taxon>
        <taxon>ecological metagenomes</taxon>
    </lineage>
</organism>
<comment type="similarity">
    <text evidence="2">Belongs to the major facilitator superfamily.</text>
</comment>
<evidence type="ECO:0000256" key="6">
    <source>
        <dbReference type="ARBA" id="ARBA00023136"/>
    </source>
</evidence>
<feature type="transmembrane region" description="Helical" evidence="7">
    <location>
        <begin position="97"/>
        <end position="120"/>
    </location>
</feature>
<dbReference type="PANTHER" id="PTHR23514">
    <property type="entry name" value="BYPASS OF STOP CODON PROTEIN 6"/>
    <property type="match status" value="1"/>
</dbReference>
<dbReference type="GO" id="GO:0022857">
    <property type="term" value="F:transmembrane transporter activity"/>
    <property type="evidence" value="ECO:0007669"/>
    <property type="project" value="InterPro"/>
</dbReference>
<protein>
    <recommendedName>
        <fullName evidence="9">Major facilitator superfamily (MFS) profile domain-containing protein</fullName>
    </recommendedName>
</protein>
<evidence type="ECO:0000256" key="5">
    <source>
        <dbReference type="ARBA" id="ARBA00022989"/>
    </source>
</evidence>
<dbReference type="NCBIfam" id="NF002982">
    <property type="entry name" value="PRK03699.1"/>
    <property type="match status" value="1"/>
</dbReference>
<feature type="transmembrane region" description="Helical" evidence="7">
    <location>
        <begin position="323"/>
        <end position="343"/>
    </location>
</feature>
<evidence type="ECO:0000256" key="2">
    <source>
        <dbReference type="ARBA" id="ARBA00008335"/>
    </source>
</evidence>
<dbReference type="AlphaFoldDB" id="A0A381V0B4"/>
<feature type="transmembrane region" description="Helical" evidence="7">
    <location>
        <begin position="198"/>
        <end position="223"/>
    </location>
</feature>
<keyword evidence="4 7" id="KW-0812">Transmembrane</keyword>
<gene>
    <name evidence="8" type="ORF">METZ01_LOCUS86679</name>
</gene>
<evidence type="ECO:0000256" key="3">
    <source>
        <dbReference type="ARBA" id="ARBA00022448"/>
    </source>
</evidence>
<dbReference type="InterPro" id="IPR011701">
    <property type="entry name" value="MFS"/>
</dbReference>
<keyword evidence="3" id="KW-0813">Transport</keyword>
<comment type="subcellular location">
    <subcellularLocation>
        <location evidence="1">Endomembrane system</location>
        <topology evidence="1">Multi-pass membrane protein</topology>
    </subcellularLocation>
</comment>
<feature type="transmembrane region" description="Helical" evidence="7">
    <location>
        <begin position="166"/>
        <end position="186"/>
    </location>
</feature>
<dbReference type="EMBL" id="UINC01007528">
    <property type="protein sequence ID" value="SVA33825.1"/>
    <property type="molecule type" value="Genomic_DNA"/>
</dbReference>
<feature type="transmembrane region" description="Helical" evidence="7">
    <location>
        <begin position="268"/>
        <end position="285"/>
    </location>
</feature>
<dbReference type="GO" id="GO:0016020">
    <property type="term" value="C:membrane"/>
    <property type="evidence" value="ECO:0007669"/>
    <property type="project" value="TreeGrafter"/>
</dbReference>
<evidence type="ECO:0000256" key="7">
    <source>
        <dbReference type="SAM" id="Phobius"/>
    </source>
</evidence>
<evidence type="ECO:0000313" key="8">
    <source>
        <dbReference type="EMBL" id="SVA33825.1"/>
    </source>
</evidence>
<sequence length="382" mass="41308">MNNTIRITAISFLTYFVLSAMLAPIGIISGPMAEHFNQSVSDITRQFAWLTGGNLVGAVIALFIFDYFGLKTLFAIIYGAIALALFSFRIVEDLDTAQYILGIVGLGSGVGLAGAAVTIARTYSEATRTSMLVITDGCFSIAGFVTSWTAAFLVARDMGWSLTYQLSGLFAASIFVLGISSSFPAVEQDQGTESTEPWPLAVWLCVASLFLYTLGQYSMLFWLPNYAITQLDAPEVQAGALVGQFWLGMFLSQIFVAWWVMKIGVRRLVQIAALTTLLFSIPLWLHRDIDGLTILALIWGFANLSLLKATLSLATELVSVPTARLVSLLLLGATVGTAVSPVVTSQVVDWTSNHTVLMFGSGCYLVLVVLLSSALRMSSRQQ</sequence>
<accession>A0A381V0B4</accession>
<dbReference type="PANTHER" id="PTHR23514:SF3">
    <property type="entry name" value="BYPASS OF STOP CODON PROTEIN 6"/>
    <property type="match status" value="1"/>
</dbReference>
<evidence type="ECO:0008006" key="9">
    <source>
        <dbReference type="Google" id="ProtNLM"/>
    </source>
</evidence>
<feature type="transmembrane region" description="Helical" evidence="7">
    <location>
        <begin position="7"/>
        <end position="27"/>
    </location>
</feature>
<name>A0A381V0B4_9ZZZZ</name>
<dbReference type="Gene3D" id="1.20.1250.20">
    <property type="entry name" value="MFS general substrate transporter like domains"/>
    <property type="match status" value="2"/>
</dbReference>
<feature type="transmembrane region" description="Helical" evidence="7">
    <location>
        <begin position="355"/>
        <end position="375"/>
    </location>
</feature>
<feature type="transmembrane region" description="Helical" evidence="7">
    <location>
        <begin position="243"/>
        <end position="261"/>
    </location>
</feature>
<dbReference type="InterPro" id="IPR036259">
    <property type="entry name" value="MFS_trans_sf"/>
</dbReference>
<evidence type="ECO:0000256" key="4">
    <source>
        <dbReference type="ARBA" id="ARBA00022692"/>
    </source>
</evidence>
<keyword evidence="6 7" id="KW-0472">Membrane</keyword>
<feature type="transmembrane region" description="Helical" evidence="7">
    <location>
        <begin position="47"/>
        <end position="65"/>
    </location>
</feature>
<feature type="transmembrane region" description="Helical" evidence="7">
    <location>
        <begin position="291"/>
        <end position="311"/>
    </location>
</feature>
<evidence type="ECO:0000256" key="1">
    <source>
        <dbReference type="ARBA" id="ARBA00004127"/>
    </source>
</evidence>
<dbReference type="Pfam" id="PF07690">
    <property type="entry name" value="MFS_1"/>
    <property type="match status" value="1"/>
</dbReference>
<proteinExistence type="inferred from homology"/>
<dbReference type="InterPro" id="IPR051788">
    <property type="entry name" value="MFS_Transporter"/>
</dbReference>
<reference evidence="8" key="1">
    <citation type="submission" date="2018-05" db="EMBL/GenBank/DDBJ databases">
        <authorList>
            <person name="Lanie J.A."/>
            <person name="Ng W.-L."/>
            <person name="Kazmierczak K.M."/>
            <person name="Andrzejewski T.M."/>
            <person name="Davidsen T.M."/>
            <person name="Wayne K.J."/>
            <person name="Tettelin H."/>
            <person name="Glass J.I."/>
            <person name="Rusch D."/>
            <person name="Podicherti R."/>
            <person name="Tsui H.-C.T."/>
            <person name="Winkler M.E."/>
        </authorList>
    </citation>
    <scope>NUCLEOTIDE SEQUENCE</scope>
</reference>